<sequence>MPENLGSIAKLPPNQSNGIGLEVPTEAAENNQWGIVPPADFAEEIHQLSAPDHVAGLLDLKLNVLESPPNNLFSVLQDLEDLDEQEDLVDPAGFAHFVLDVSCCLVILRADMQCLVQPWIAVMRC</sequence>
<dbReference type="Proteomes" id="UP001279734">
    <property type="component" value="Unassembled WGS sequence"/>
</dbReference>
<protein>
    <submittedName>
        <fullName evidence="1">Uncharacterized protein</fullName>
    </submittedName>
</protein>
<evidence type="ECO:0000313" key="2">
    <source>
        <dbReference type="Proteomes" id="UP001279734"/>
    </source>
</evidence>
<name>A0AAD3Y6Z9_NEPGR</name>
<comment type="caution">
    <text evidence="1">The sequence shown here is derived from an EMBL/GenBank/DDBJ whole genome shotgun (WGS) entry which is preliminary data.</text>
</comment>
<reference evidence="1" key="1">
    <citation type="submission" date="2023-05" db="EMBL/GenBank/DDBJ databases">
        <title>Nepenthes gracilis genome sequencing.</title>
        <authorList>
            <person name="Fukushima K."/>
        </authorList>
    </citation>
    <scope>NUCLEOTIDE SEQUENCE</scope>
    <source>
        <strain evidence="1">SING2019-196</strain>
    </source>
</reference>
<gene>
    <name evidence="1" type="ORF">Nepgr_033896</name>
</gene>
<proteinExistence type="predicted"/>
<organism evidence="1 2">
    <name type="scientific">Nepenthes gracilis</name>
    <name type="common">Slender pitcher plant</name>
    <dbReference type="NCBI Taxonomy" id="150966"/>
    <lineage>
        <taxon>Eukaryota</taxon>
        <taxon>Viridiplantae</taxon>
        <taxon>Streptophyta</taxon>
        <taxon>Embryophyta</taxon>
        <taxon>Tracheophyta</taxon>
        <taxon>Spermatophyta</taxon>
        <taxon>Magnoliopsida</taxon>
        <taxon>eudicotyledons</taxon>
        <taxon>Gunneridae</taxon>
        <taxon>Pentapetalae</taxon>
        <taxon>Caryophyllales</taxon>
        <taxon>Nepenthaceae</taxon>
        <taxon>Nepenthes</taxon>
    </lineage>
</organism>
<evidence type="ECO:0000313" key="1">
    <source>
        <dbReference type="EMBL" id="GMH32052.1"/>
    </source>
</evidence>
<dbReference type="AlphaFoldDB" id="A0AAD3Y6Z9"/>
<accession>A0AAD3Y6Z9</accession>
<dbReference type="EMBL" id="BSYO01000054">
    <property type="protein sequence ID" value="GMH32052.1"/>
    <property type="molecule type" value="Genomic_DNA"/>
</dbReference>
<keyword evidence="2" id="KW-1185">Reference proteome</keyword>